<evidence type="ECO:0000256" key="5">
    <source>
        <dbReference type="SAM" id="Phobius"/>
    </source>
</evidence>
<dbReference type="InterPro" id="IPR039421">
    <property type="entry name" value="Type_1_exporter"/>
</dbReference>
<dbReference type="GO" id="GO:0016020">
    <property type="term" value="C:membrane"/>
    <property type="evidence" value="ECO:0007669"/>
    <property type="project" value="UniProtKB-SubCell"/>
</dbReference>
<organism evidence="7 8">
    <name type="scientific">Dictyocaulus viviparus</name>
    <name type="common">Bovine lungworm</name>
    <dbReference type="NCBI Taxonomy" id="29172"/>
    <lineage>
        <taxon>Eukaryota</taxon>
        <taxon>Metazoa</taxon>
        <taxon>Ecdysozoa</taxon>
        <taxon>Nematoda</taxon>
        <taxon>Chromadorea</taxon>
        <taxon>Rhabditida</taxon>
        <taxon>Rhabditina</taxon>
        <taxon>Rhabditomorpha</taxon>
        <taxon>Strongyloidea</taxon>
        <taxon>Metastrongylidae</taxon>
        <taxon>Dictyocaulus</taxon>
    </lineage>
</organism>
<feature type="transmembrane region" description="Helical" evidence="5">
    <location>
        <begin position="67"/>
        <end position="86"/>
    </location>
</feature>
<sequence>MKQNDIAIFEYLKLKFISVELINHLNLAFRNVSQIEDGIGDKMGLLARGVATFISSATFAFVFNWRITLVCVGVGPVSVITMAIMSRVKYFCIYQKFIILQLAVLDQYGYLSSSAMQGMMNVSGEAEALAEESIMNVKTVSACNGQDHMVKKYDKQLRNGRFFAIQYNFINGFFEGFMFFQLYVFYAAAFLYVSQYF</sequence>
<dbReference type="EMBL" id="KN716437">
    <property type="protein sequence ID" value="KJH44964.1"/>
    <property type="molecule type" value="Genomic_DNA"/>
</dbReference>
<evidence type="ECO:0000259" key="6">
    <source>
        <dbReference type="PROSITE" id="PS50929"/>
    </source>
</evidence>
<keyword evidence="4 5" id="KW-0472">Membrane</keyword>
<dbReference type="OrthoDB" id="5863324at2759"/>
<accession>A0A0D8XMD2</accession>
<dbReference type="InterPro" id="IPR036640">
    <property type="entry name" value="ABC1_TM_sf"/>
</dbReference>
<evidence type="ECO:0000313" key="7">
    <source>
        <dbReference type="EMBL" id="KJH44964.1"/>
    </source>
</evidence>
<comment type="subcellular location">
    <subcellularLocation>
        <location evidence="1">Membrane</location>
        <topology evidence="1">Multi-pass membrane protein</topology>
    </subcellularLocation>
</comment>
<dbReference type="AlphaFoldDB" id="A0A0D8XMD2"/>
<feature type="transmembrane region" description="Helical" evidence="5">
    <location>
        <begin position="169"/>
        <end position="193"/>
    </location>
</feature>
<dbReference type="PANTHER" id="PTHR24221">
    <property type="entry name" value="ATP-BINDING CASSETTE SUB-FAMILY B"/>
    <property type="match status" value="1"/>
</dbReference>
<name>A0A0D8XMD2_DICVI</name>
<dbReference type="Gene3D" id="1.20.1560.10">
    <property type="entry name" value="ABC transporter type 1, transmembrane domain"/>
    <property type="match status" value="1"/>
</dbReference>
<dbReference type="Pfam" id="PF00664">
    <property type="entry name" value="ABC_membrane"/>
    <property type="match status" value="2"/>
</dbReference>
<evidence type="ECO:0000256" key="1">
    <source>
        <dbReference type="ARBA" id="ARBA00004141"/>
    </source>
</evidence>
<dbReference type="STRING" id="29172.A0A0D8XMD2"/>
<dbReference type="PANTHER" id="PTHR24221:SF503">
    <property type="entry name" value="MITOCHONDRIAL POTASSIUM CHANNEL ATP-BINDING SUBUNIT"/>
    <property type="match status" value="1"/>
</dbReference>
<dbReference type="InterPro" id="IPR011527">
    <property type="entry name" value="ABC1_TM_dom"/>
</dbReference>
<dbReference type="PROSITE" id="PS50929">
    <property type="entry name" value="ABC_TM1F"/>
    <property type="match status" value="1"/>
</dbReference>
<evidence type="ECO:0000256" key="2">
    <source>
        <dbReference type="ARBA" id="ARBA00022692"/>
    </source>
</evidence>
<keyword evidence="2 5" id="KW-0812">Transmembrane</keyword>
<evidence type="ECO:0000313" key="8">
    <source>
        <dbReference type="Proteomes" id="UP000053766"/>
    </source>
</evidence>
<evidence type="ECO:0000256" key="4">
    <source>
        <dbReference type="ARBA" id="ARBA00023136"/>
    </source>
</evidence>
<keyword evidence="8" id="KW-1185">Reference proteome</keyword>
<reference evidence="8" key="2">
    <citation type="journal article" date="2016" name="Sci. Rep.">
        <title>Dictyocaulus viviparus genome, variome and transcriptome elucidate lungworm biology and support future intervention.</title>
        <authorList>
            <person name="McNulty S.N."/>
            <person name="Strube C."/>
            <person name="Rosa B.A."/>
            <person name="Martin J.C."/>
            <person name="Tyagi R."/>
            <person name="Choi Y.J."/>
            <person name="Wang Q."/>
            <person name="Hallsworth Pepin K."/>
            <person name="Zhang X."/>
            <person name="Ozersky P."/>
            <person name="Wilson R.K."/>
            <person name="Sternberg P.W."/>
            <person name="Gasser R.B."/>
            <person name="Mitreva M."/>
        </authorList>
    </citation>
    <scope>NUCLEOTIDE SEQUENCE [LARGE SCALE GENOMIC DNA]</scope>
    <source>
        <strain evidence="8">HannoverDv2000</strain>
    </source>
</reference>
<dbReference type="GO" id="GO:0005524">
    <property type="term" value="F:ATP binding"/>
    <property type="evidence" value="ECO:0007669"/>
    <property type="project" value="InterPro"/>
</dbReference>
<dbReference type="Proteomes" id="UP000053766">
    <property type="component" value="Unassembled WGS sequence"/>
</dbReference>
<feature type="domain" description="ABC transmembrane type-1" evidence="6">
    <location>
        <begin position="25"/>
        <end position="197"/>
    </location>
</feature>
<dbReference type="GO" id="GO:0140359">
    <property type="term" value="F:ABC-type transporter activity"/>
    <property type="evidence" value="ECO:0007669"/>
    <property type="project" value="InterPro"/>
</dbReference>
<proteinExistence type="predicted"/>
<keyword evidence="3 5" id="KW-1133">Transmembrane helix</keyword>
<dbReference type="SUPFAM" id="SSF90123">
    <property type="entry name" value="ABC transporter transmembrane region"/>
    <property type="match status" value="1"/>
</dbReference>
<gene>
    <name evidence="7" type="ORF">DICVIV_09001</name>
</gene>
<reference evidence="7 8" key="1">
    <citation type="submission" date="2013-11" db="EMBL/GenBank/DDBJ databases">
        <title>Draft genome of the bovine lungworm Dictyocaulus viviparus.</title>
        <authorList>
            <person name="Mitreva M."/>
        </authorList>
    </citation>
    <scope>NUCLEOTIDE SEQUENCE [LARGE SCALE GENOMIC DNA]</scope>
    <source>
        <strain evidence="7 8">HannoverDv2000</strain>
    </source>
</reference>
<protein>
    <recommendedName>
        <fullName evidence="6">ABC transmembrane type-1 domain-containing protein</fullName>
    </recommendedName>
</protein>
<evidence type="ECO:0000256" key="3">
    <source>
        <dbReference type="ARBA" id="ARBA00022989"/>
    </source>
</evidence>